<dbReference type="InterPro" id="IPR051323">
    <property type="entry name" value="AtsK-like"/>
</dbReference>
<comment type="similarity">
    <text evidence="1">Belongs to the TfdA dioxygenase family.</text>
</comment>
<dbReference type="Gene3D" id="3.60.130.10">
    <property type="entry name" value="Clavaminate synthase-like"/>
    <property type="match status" value="1"/>
</dbReference>
<dbReference type="OrthoDB" id="581608at2"/>
<dbReference type="Proteomes" id="UP000298050">
    <property type="component" value="Unassembled WGS sequence"/>
</dbReference>
<feature type="domain" description="TauD/TfdA-like" evidence="6">
    <location>
        <begin position="6"/>
        <end position="296"/>
    </location>
</feature>
<dbReference type="SUPFAM" id="SSF51197">
    <property type="entry name" value="Clavaminate synthase-like"/>
    <property type="match status" value="1"/>
</dbReference>
<keyword evidence="3 7" id="KW-0223">Dioxygenase</keyword>
<evidence type="ECO:0000313" key="7">
    <source>
        <dbReference type="EMBL" id="TGD71066.1"/>
    </source>
</evidence>
<keyword evidence="8" id="KW-1185">Reference proteome</keyword>
<evidence type="ECO:0000256" key="3">
    <source>
        <dbReference type="ARBA" id="ARBA00022964"/>
    </source>
</evidence>
<evidence type="ECO:0000259" key="6">
    <source>
        <dbReference type="Pfam" id="PF02668"/>
    </source>
</evidence>
<gene>
    <name evidence="7" type="ORF">E4634_19660</name>
</gene>
<dbReference type="InterPro" id="IPR042098">
    <property type="entry name" value="TauD-like_sf"/>
</dbReference>
<dbReference type="AlphaFoldDB" id="A0A4Z0LVC4"/>
<organism evidence="7 8">
    <name type="scientific">Mangrovimicrobium sediminis</name>
    <dbReference type="NCBI Taxonomy" id="2562682"/>
    <lineage>
        <taxon>Bacteria</taxon>
        <taxon>Pseudomonadati</taxon>
        <taxon>Pseudomonadota</taxon>
        <taxon>Gammaproteobacteria</taxon>
        <taxon>Cellvibrionales</taxon>
        <taxon>Halieaceae</taxon>
        <taxon>Mangrovimicrobium</taxon>
    </lineage>
</organism>
<keyword evidence="4" id="KW-0560">Oxidoreductase</keyword>
<sequence>MSELSIKPLQDNLTFGVRIGGVTLDNLRDPAVRQQIEDVFVERGMIVFEDIEQSDAMQLELSTVFGPLKEHPVKAVTRVDSERMPGVVEIRTPANSGGVVEVDGMQLSHWLPWHFDHCYTDELNRAGVLRAVKLVEVGGITRFLDGIDMYNNFPPELLAKIEGSDVVYRLETQYETLRFGVPENFRIVRPKPTAPGFQEIADAMPRALHPAVWTRPTGEQVLHVSLYMAQGIAGSEDAEGDALLDEVCKAINELGKTRSYEHKWKPTDMLIWDNLRMLHAVSGNRPEDERTMYRTTIKGDYGLGRLEGGADGAAVQGSAY</sequence>
<keyword evidence="2" id="KW-0479">Metal-binding</keyword>
<dbReference type="RefSeq" id="WP_135446389.1">
    <property type="nucleotide sequence ID" value="NZ_SRLE01000016.1"/>
</dbReference>
<dbReference type="PANTHER" id="PTHR30468:SF1">
    <property type="entry name" value="ALPHA-KETOGLUTARATE-DEPENDENT SULFONATE DIOXYGENASE"/>
    <property type="match status" value="1"/>
</dbReference>
<evidence type="ECO:0000256" key="1">
    <source>
        <dbReference type="ARBA" id="ARBA00005896"/>
    </source>
</evidence>
<reference evidence="7 8" key="1">
    <citation type="submission" date="2019-04" db="EMBL/GenBank/DDBJ databases">
        <title>Taxonomy of novel Haliea sp. from mangrove soil of West Coast of India.</title>
        <authorList>
            <person name="Verma A."/>
            <person name="Kumar P."/>
            <person name="Krishnamurthi S."/>
        </authorList>
    </citation>
    <scope>NUCLEOTIDE SEQUENCE [LARGE SCALE GENOMIC DNA]</scope>
    <source>
        <strain evidence="7 8">SAOS-164</strain>
    </source>
</reference>
<keyword evidence="5" id="KW-0408">Iron</keyword>
<proteinExistence type="inferred from homology"/>
<name>A0A4Z0LVC4_9GAMM</name>
<dbReference type="InterPro" id="IPR003819">
    <property type="entry name" value="TauD/TfdA-like"/>
</dbReference>
<dbReference type="GO" id="GO:0005737">
    <property type="term" value="C:cytoplasm"/>
    <property type="evidence" value="ECO:0007669"/>
    <property type="project" value="TreeGrafter"/>
</dbReference>
<dbReference type="PANTHER" id="PTHR30468">
    <property type="entry name" value="ALPHA-KETOGLUTARATE-DEPENDENT SULFONATE DIOXYGENASE"/>
    <property type="match status" value="1"/>
</dbReference>
<evidence type="ECO:0000256" key="4">
    <source>
        <dbReference type="ARBA" id="ARBA00023002"/>
    </source>
</evidence>
<evidence type="ECO:0000256" key="2">
    <source>
        <dbReference type="ARBA" id="ARBA00022723"/>
    </source>
</evidence>
<comment type="caution">
    <text evidence="7">The sequence shown here is derived from an EMBL/GenBank/DDBJ whole genome shotgun (WGS) entry which is preliminary data.</text>
</comment>
<dbReference type="EMBL" id="SRLE01000016">
    <property type="protein sequence ID" value="TGD71066.1"/>
    <property type="molecule type" value="Genomic_DNA"/>
</dbReference>
<dbReference type="GO" id="GO:0016706">
    <property type="term" value="F:2-oxoglutarate-dependent dioxygenase activity"/>
    <property type="evidence" value="ECO:0007669"/>
    <property type="project" value="UniProtKB-ARBA"/>
</dbReference>
<dbReference type="GO" id="GO:0046872">
    <property type="term" value="F:metal ion binding"/>
    <property type="evidence" value="ECO:0007669"/>
    <property type="project" value="UniProtKB-KW"/>
</dbReference>
<evidence type="ECO:0000256" key="5">
    <source>
        <dbReference type="ARBA" id="ARBA00023004"/>
    </source>
</evidence>
<protein>
    <submittedName>
        <fullName evidence="7">TauD/TfdA family dioxygenase</fullName>
    </submittedName>
</protein>
<accession>A0A4Z0LVC4</accession>
<evidence type="ECO:0000313" key="8">
    <source>
        <dbReference type="Proteomes" id="UP000298050"/>
    </source>
</evidence>
<dbReference type="Pfam" id="PF02668">
    <property type="entry name" value="TauD"/>
    <property type="match status" value="1"/>
</dbReference>